<evidence type="ECO:0000256" key="1">
    <source>
        <dbReference type="ARBA" id="ARBA00022737"/>
    </source>
</evidence>
<dbReference type="InterPro" id="IPR041498">
    <property type="entry name" value="Big_6"/>
</dbReference>
<dbReference type="InterPro" id="IPR051465">
    <property type="entry name" value="Cell_Envelope_Struct_Comp"/>
</dbReference>
<feature type="domain" description="SLH" evidence="2">
    <location>
        <begin position="1366"/>
        <end position="1422"/>
    </location>
</feature>
<dbReference type="InterPro" id="IPR013783">
    <property type="entry name" value="Ig-like_fold"/>
</dbReference>
<evidence type="ECO:0000313" key="4">
    <source>
        <dbReference type="Proteomes" id="UP000197032"/>
    </source>
</evidence>
<dbReference type="Gene3D" id="2.60.220.30">
    <property type="match status" value="1"/>
</dbReference>
<dbReference type="Pfam" id="PF09136">
    <property type="entry name" value="Glucodextran_B"/>
    <property type="match status" value="1"/>
</dbReference>
<protein>
    <recommendedName>
        <fullName evidence="2">SLH domain-containing protein</fullName>
    </recommendedName>
</protein>
<evidence type="ECO:0000313" key="3">
    <source>
        <dbReference type="EMBL" id="GAW93285.1"/>
    </source>
</evidence>
<feature type="domain" description="SLH" evidence="2">
    <location>
        <begin position="1239"/>
        <end position="1302"/>
    </location>
</feature>
<keyword evidence="4" id="KW-1185">Reference proteome</keyword>
<dbReference type="Proteomes" id="UP000197032">
    <property type="component" value="Unassembled WGS sequence"/>
</dbReference>
<dbReference type="PANTHER" id="PTHR43308:SF5">
    <property type="entry name" value="S-LAYER PROTEIN _ PEPTIDOGLYCAN ENDO-BETA-N-ACETYLGLUCOSAMINIDASE"/>
    <property type="match status" value="1"/>
</dbReference>
<name>A0A1Z5HVC8_9FIRM</name>
<dbReference type="Pfam" id="PF00395">
    <property type="entry name" value="SLH"/>
    <property type="match status" value="3"/>
</dbReference>
<dbReference type="EMBL" id="BDGJ01000125">
    <property type="protein sequence ID" value="GAW93285.1"/>
    <property type="molecule type" value="Genomic_DNA"/>
</dbReference>
<dbReference type="PROSITE" id="PS51272">
    <property type="entry name" value="SLH"/>
    <property type="match status" value="3"/>
</dbReference>
<evidence type="ECO:0000259" key="2">
    <source>
        <dbReference type="PROSITE" id="PS51272"/>
    </source>
</evidence>
<dbReference type="Gene3D" id="2.60.40.10">
    <property type="entry name" value="Immunoglobulins"/>
    <property type="match status" value="8"/>
</dbReference>
<gene>
    <name evidence="3" type="ORF">KKC1_24220</name>
</gene>
<feature type="domain" description="SLH" evidence="2">
    <location>
        <begin position="1303"/>
        <end position="1362"/>
    </location>
</feature>
<comment type="caution">
    <text evidence="3">The sequence shown here is derived from an EMBL/GenBank/DDBJ whole genome shotgun (WGS) entry which is preliminary data.</text>
</comment>
<keyword evidence="1" id="KW-0677">Repeat</keyword>
<dbReference type="PANTHER" id="PTHR43308">
    <property type="entry name" value="OUTER MEMBRANE PROTEIN ALPHA-RELATED"/>
    <property type="match status" value="1"/>
</dbReference>
<sequence length="1422" mass="150345">MEFVDRAGNRQEFEISGTVTFDTVAPELLSWEIRYYDASGAQKTGDPVVLKAGDYMVVEVVTDPELLSGSFSVVGLRSNILLEEQSPGTYTGRLPVQPGMNGTDLPVTVRLVDRAGNVRLPEPQVGTVSIDTIAPKAYLTVKPPSPSGSGGYYNSGDGAPVVTIVTDTDATVYYTLDDGDRQLYIGPIEMPQGEHTLTYWAVDGAGNESEPATLTARVDTVKPASPDLLGIFDPSGQQQLAPGQPTNLRVVRIEGTAEASARLQFYVNGEFRAQARANADTGEFSADLRLGEGVNTISVTATDAAGNVSDPSQVSISRDTTAPVFQIQLDQEHAVVTVTASEDLNGMPAITVRQGENEQSGSMTAVEGQIQTYSYTYDPVQGADEIVITVSGSDLAGNSGLATYAETVIRSDEDAGVNAESVSVEIEAGTLKQDATLTITPAFIEDFEILFPGLDLVATPYDFHVQPVGGGTPEYAEGKWIKVTFKLNVPEGVAFDPRQIHVYYLDEAEPLTAEYDVATNTVTVYLKHFSSYAVLADTTPPPLEVATPADGILLNSRSVTVTGTTEPGAAVTINGEAAVVDDNGSFTGTAIFGADGPQTITVVAEDAAGLTTTREINVTIDTVPPTIAVTAPDQDTVYTSSRTLTVSATTEAGGLTMVTVDGVEEPLVVTTSGGFSVNVSLAENDTTTIRINATDGAGNPAEEKVITAVNDTVPPEIILDALPPVTGSASITLSGQVDSAVTELRVRVSHEGNMVQEVDVSVGEDLRFSQTIELWEGDNLITIQATDPAGNVGDHFKVGADAEPVSSAVVEYNPNVPKVTITQPGETMYTSAESIVISGTATVGGVGAQGAAAVFKVNSTVQGTVVIGTDGTFSQVVALNGGDGQEVENTIVVEVTGLNGLKGQAVRTVWRDNRSPDLQASVAEITTTSSSTTITVTTEPYATVYINDQAMEQVVGAAGQASYQVTLNMGQNEFRVKARDRAGNESPVVTVTITRTSPPGGGRASTAFKKKAQKQIASGRGGELSSPDGRFKVILPAGAVPEAVNVTVESLERVKMETPSYRMIGKAVEVQASSVATGQQVTSFKDKVTLTLKYTPYDVRGVDVDKLGVYYWNTAAKAWIPVPAVHDMARRTFTAWVDHFTIFAVMADVSTIGAPAIEDLPEEVASNVLTLNGCAEPGSTVKVFVNNASQGSVTAAADGRYSARVTLDPGENIIFAVMTDATSGLVRASQEYVLTYTPGLEAMFNDIASHWARGDIETLVERGVVSGYPDGSFRPEKNTTRAEFTKMLVAALDLEARDGAILSFADEVPDWARSYVATAVEKGLVAGYEDHTFRADAYITRAEIAAVLVRSMKYKEGISSGAVKAVVSFSDESDIPDWAKESVHAAVRYGIVTGYPDGSFGPFRNATRAETAAMIRRFLELE</sequence>
<accession>A0A1Z5HVC8</accession>
<organism evidence="3 4">
    <name type="scientific">Calderihabitans maritimus</name>
    <dbReference type="NCBI Taxonomy" id="1246530"/>
    <lineage>
        <taxon>Bacteria</taxon>
        <taxon>Bacillati</taxon>
        <taxon>Bacillota</taxon>
        <taxon>Clostridia</taxon>
        <taxon>Neomoorellales</taxon>
        <taxon>Calderihabitantaceae</taxon>
        <taxon>Calderihabitans</taxon>
    </lineage>
</organism>
<dbReference type="Pfam" id="PF17936">
    <property type="entry name" value="Big_6"/>
    <property type="match status" value="1"/>
</dbReference>
<reference evidence="4" key="1">
    <citation type="journal article" date="2017" name="Appl. Environ. Microbiol.">
        <title>Genomic Analysis of Calderihabitans maritimus KKC1, a Thermophilic, Hydrogenogenic, Carboxydotrophic Bacterium Isolated from Marine Sediment.</title>
        <authorList>
            <person name="Omae K."/>
            <person name="Yoneda Y."/>
            <person name="Fukuyama Y."/>
            <person name="Yoshida T."/>
            <person name="Sako Y."/>
        </authorList>
    </citation>
    <scope>NUCLEOTIDE SEQUENCE [LARGE SCALE GENOMIC DNA]</scope>
    <source>
        <strain evidence="4">KKC1</strain>
    </source>
</reference>
<proteinExistence type="predicted"/>
<dbReference type="NCBIfam" id="NF033510">
    <property type="entry name" value="Ca_tandemer"/>
    <property type="match status" value="1"/>
</dbReference>
<dbReference type="InterPro" id="IPR001119">
    <property type="entry name" value="SLH_dom"/>
</dbReference>